<organism evidence="6 7">
    <name type="scientific">Beauveria bassiana</name>
    <name type="common">White muscardine disease fungus</name>
    <name type="synonym">Tritirachium shiotae</name>
    <dbReference type="NCBI Taxonomy" id="176275"/>
    <lineage>
        <taxon>Eukaryota</taxon>
        <taxon>Fungi</taxon>
        <taxon>Dikarya</taxon>
        <taxon>Ascomycota</taxon>
        <taxon>Pezizomycotina</taxon>
        <taxon>Sordariomycetes</taxon>
        <taxon>Hypocreomycetidae</taxon>
        <taxon>Hypocreales</taxon>
        <taxon>Cordycipitaceae</taxon>
        <taxon>Beauveria</taxon>
    </lineage>
</organism>
<protein>
    <submittedName>
        <fullName evidence="6">Phototropin-1</fullName>
    </submittedName>
</protein>
<evidence type="ECO:0000256" key="4">
    <source>
        <dbReference type="SAM" id="MobiDB-lite"/>
    </source>
</evidence>
<proteinExistence type="predicted"/>
<keyword evidence="3" id="KW-0157">Chromophore</keyword>
<comment type="caution">
    <text evidence="6">The sequence shown here is derived from an EMBL/GenBank/DDBJ whole genome shotgun (WGS) entry which is preliminary data.</text>
</comment>
<dbReference type="GO" id="GO:0005634">
    <property type="term" value="C:nucleus"/>
    <property type="evidence" value="ECO:0007669"/>
    <property type="project" value="TreeGrafter"/>
</dbReference>
<dbReference type="InterPro" id="IPR000014">
    <property type="entry name" value="PAS"/>
</dbReference>
<evidence type="ECO:0000256" key="2">
    <source>
        <dbReference type="ARBA" id="ARBA00022643"/>
    </source>
</evidence>
<dbReference type="InterPro" id="IPR000700">
    <property type="entry name" value="PAS-assoc_C"/>
</dbReference>
<feature type="region of interest" description="Disordered" evidence="4">
    <location>
        <begin position="845"/>
        <end position="912"/>
    </location>
</feature>
<evidence type="ECO:0000313" key="6">
    <source>
        <dbReference type="EMBL" id="PMB64166.1"/>
    </source>
</evidence>
<dbReference type="OMA" id="YITHVWI"/>
<feature type="compositionally biased region" description="Basic and acidic residues" evidence="4">
    <location>
        <begin position="891"/>
        <end position="912"/>
    </location>
</feature>
<evidence type="ECO:0000313" key="7">
    <source>
        <dbReference type="Proteomes" id="UP000235728"/>
    </source>
</evidence>
<dbReference type="AlphaFoldDB" id="A0A2N6NA69"/>
<evidence type="ECO:0000259" key="5">
    <source>
        <dbReference type="PROSITE" id="PS50113"/>
    </source>
</evidence>
<feature type="compositionally biased region" description="Polar residues" evidence="4">
    <location>
        <begin position="813"/>
        <end position="825"/>
    </location>
</feature>
<feature type="region of interest" description="Disordered" evidence="4">
    <location>
        <begin position="696"/>
        <end position="715"/>
    </location>
</feature>
<name>A0A2N6NA69_BEABA</name>
<dbReference type="CDD" id="cd00130">
    <property type="entry name" value="PAS"/>
    <property type="match status" value="1"/>
</dbReference>
<feature type="compositionally biased region" description="Low complexity" evidence="4">
    <location>
        <begin position="741"/>
        <end position="752"/>
    </location>
</feature>
<feature type="region of interest" description="Disordered" evidence="4">
    <location>
        <begin position="733"/>
        <end position="832"/>
    </location>
</feature>
<dbReference type="Pfam" id="PF13426">
    <property type="entry name" value="PAS_9"/>
    <property type="match status" value="1"/>
</dbReference>
<dbReference type="InterPro" id="IPR035965">
    <property type="entry name" value="PAS-like_dom_sf"/>
</dbReference>
<dbReference type="Gene3D" id="3.30.450.20">
    <property type="entry name" value="PAS domain"/>
    <property type="match status" value="1"/>
</dbReference>
<dbReference type="PANTHER" id="PTHR47429">
    <property type="entry name" value="PROTEIN TWIN LOV 1"/>
    <property type="match status" value="1"/>
</dbReference>
<dbReference type="PANTHER" id="PTHR47429:SF9">
    <property type="entry name" value="PAS DOMAIN-CONTAINING PROTEIN"/>
    <property type="match status" value="1"/>
</dbReference>
<feature type="domain" description="PAC" evidence="5">
    <location>
        <begin position="292"/>
        <end position="345"/>
    </location>
</feature>
<sequence>MYQPVGLDAVPPLSPVSSLDEIEAHASSPSLPIRALFQEKLLHNESAGLPALQVANGDPDGLDPIAEDDLDPGSFDLVMPADNDATATVGKYKLEQRSELLFSQHHLHAIFADSAHLHRFTNFLYRYRQSSVVLLNYYLSALKALRAINYSNSVLRQMHSLPEFDFTHTSTQALDTTNQELKEKADNAFEVLTREDLPAYITHVWIQTVSISIRHRVMGTSSDSSEGLAEVFCLTDPSRPDNPIVFMSEQFNRTTQYGVDYVIGRNCRFLQGPCTNPFSVKRIREKLEAGIEHYETFLNYRRDGTPFMNLVMLAPLYDSRGIIRYFIGAQVDVSGLAMSSYDLGALRGLLEETPDLKADEPLRESQKDETTQLAEILTPNELEVMSTHGGSMHRLPLQAENEHQPCEKTQATGTSENNEYEPGHHRRNTKGRVVIRDGGSQENLSMYQDQHPHTSQPTAASLTLNHNGRLSGVYEHYLLVRPYPSLRILFASPSMRVPGILQSPLLERIGGSVRVREQLVDALAAGQGVTAKVKWLNSRRKKSSRPAAKKANINHPLEAHLEADDDVDTVYEPEPAGRPRWLHCTPLAGANGQVGVWMVVIVDDNDNDWHSRRFGVVAPPVAAPAPPPVRRPGSATLAPGTGLSDMAFAVEERRETHSSHTERPAMRPRRSSETLGYLRSEFSLPVPLEGGSTQAIHNQHASSAQRTPRPCMNNGMPASRFFSLDALSRATGEAHFKHRPTSPNSPRSSISSMCRAFPRREPSLSPWPARSDSRPAPGSQPESKPRVVSMIPEEASDKYSNHRRSREDDETSSLHSRASAFTPSPGQADPLANVPQDLAELEVNVPDAVPDDTNEEGGNGPVPPLAALGLGQRGLHPVKQVQHAQDNDADAAEKGSDLVDDEGRVQIECGER</sequence>
<keyword evidence="2" id="KW-0288">FMN</keyword>
<feature type="compositionally biased region" description="Polar residues" evidence="4">
    <location>
        <begin position="696"/>
        <end position="706"/>
    </location>
</feature>
<feature type="region of interest" description="Disordered" evidence="4">
    <location>
        <begin position="652"/>
        <end position="673"/>
    </location>
</feature>
<dbReference type="SUPFAM" id="SSF55785">
    <property type="entry name" value="PYP-like sensor domain (PAS domain)"/>
    <property type="match status" value="1"/>
</dbReference>
<keyword evidence="1" id="KW-0285">Flavoprotein</keyword>
<dbReference type="Proteomes" id="UP000235728">
    <property type="component" value="Unassembled WGS sequence"/>
</dbReference>
<dbReference type="PROSITE" id="PS50113">
    <property type="entry name" value="PAC"/>
    <property type="match status" value="1"/>
</dbReference>
<dbReference type="EMBL" id="MRVG01000014">
    <property type="protein sequence ID" value="PMB64166.1"/>
    <property type="molecule type" value="Genomic_DNA"/>
</dbReference>
<feature type="region of interest" description="Disordered" evidence="4">
    <location>
        <begin position="409"/>
        <end position="434"/>
    </location>
</feature>
<reference evidence="6 7" key="1">
    <citation type="journal article" date="2016" name="Appl. Microbiol. Biotechnol.">
        <title>Characterization of T-DNA insertion mutants with decreased virulence in the entomopathogenic fungus Beauveria bassiana JEF-007.</title>
        <authorList>
            <person name="Kim S."/>
            <person name="Lee S.J."/>
            <person name="Nai Y.S."/>
            <person name="Yu J.S."/>
            <person name="Lee M.R."/>
            <person name="Yang Y.T."/>
            <person name="Kim J.S."/>
        </authorList>
    </citation>
    <scope>NUCLEOTIDE SEQUENCE [LARGE SCALE GENOMIC DNA]</scope>
    <source>
        <strain evidence="6 7">JEF-007</strain>
    </source>
</reference>
<evidence type="ECO:0000256" key="3">
    <source>
        <dbReference type="ARBA" id="ARBA00022991"/>
    </source>
</evidence>
<gene>
    <name evidence="6" type="primary">PHOT1</name>
    <name evidence="6" type="ORF">BM221_009960</name>
</gene>
<feature type="compositionally biased region" description="Basic and acidic residues" evidence="4">
    <location>
        <begin position="652"/>
        <end position="665"/>
    </location>
</feature>
<evidence type="ECO:0000256" key="1">
    <source>
        <dbReference type="ARBA" id="ARBA00022630"/>
    </source>
</evidence>
<accession>A0A2N6NA69</accession>